<accession>V2WHL9</accession>
<protein>
    <submittedName>
        <fullName evidence="3">Uncharacterized protein</fullName>
    </submittedName>
</protein>
<keyword evidence="2" id="KW-0812">Transmembrane</keyword>
<feature type="region of interest" description="Disordered" evidence="1">
    <location>
        <begin position="139"/>
        <end position="180"/>
    </location>
</feature>
<feature type="compositionally biased region" description="Basic residues" evidence="1">
    <location>
        <begin position="374"/>
        <end position="383"/>
    </location>
</feature>
<feature type="region of interest" description="Disordered" evidence="1">
    <location>
        <begin position="330"/>
        <end position="389"/>
    </location>
</feature>
<comment type="caution">
    <text evidence="3">The sequence shown here is derived from an EMBL/GenBank/DDBJ whole genome shotgun (WGS) entry which is preliminary data.</text>
</comment>
<sequence>MAPVQPRAETSSSNQPNVPLVVALSIVGAILVLTAISAGIYLRRRFRQRRNAPSGATLEQFTSSRGRSFEKYLNPHSPDIQGAVPLISGDQQRPVSGHEDSLFDPYESYHSKTLSQHISYESYNHPRYDAEGRSLLTHNQSPTQHYHTPTPSRLPSPEAETSSFMEELGRPPSLTPRDLPRLAIPSTQIRRLPTPPPSRAMDTAPATASSAVEVNLVAPGLPKPVQYSTPLPPSAGPSTSSKLVSEPHLSEIPVEVDDSDADTESLYSQFSASTRHHRAFSEDIPPPPVPPLPEHLRALQSATSALQDDDQGEEKLHRVPTKVISGLLKTRARQGGSGAPSRQLSRVSRIERSNSIMSRYGSDEGETDQEQFHLNHKRRKSRKMNMSTTTAGALSKVRELDDTTSVATLSTLPNPFDRSLVSTPQISPATTTATLPIYLDMCSNQTPPPEQHVPSYQPNLRAPESRSVLSEEVHPLRISKRGSLSSLGSH</sequence>
<dbReference type="Proteomes" id="UP000017559">
    <property type="component" value="Unassembled WGS sequence"/>
</dbReference>
<feature type="transmembrane region" description="Helical" evidence="2">
    <location>
        <begin position="20"/>
        <end position="42"/>
    </location>
</feature>
<feature type="region of interest" description="Disordered" evidence="1">
    <location>
        <begin position="443"/>
        <end position="490"/>
    </location>
</feature>
<keyword evidence="4" id="KW-1185">Reference proteome</keyword>
<evidence type="ECO:0000256" key="1">
    <source>
        <dbReference type="SAM" id="MobiDB-lite"/>
    </source>
</evidence>
<evidence type="ECO:0000313" key="4">
    <source>
        <dbReference type="Proteomes" id="UP000017559"/>
    </source>
</evidence>
<feature type="region of interest" description="Disordered" evidence="1">
    <location>
        <begin position="80"/>
        <end position="103"/>
    </location>
</feature>
<proteinExistence type="predicted"/>
<evidence type="ECO:0000256" key="2">
    <source>
        <dbReference type="SAM" id="Phobius"/>
    </source>
</evidence>
<feature type="compositionally biased region" description="Polar residues" evidence="1">
    <location>
        <begin position="139"/>
        <end position="164"/>
    </location>
</feature>
<name>V2WHL9_MONRO</name>
<evidence type="ECO:0000313" key="3">
    <source>
        <dbReference type="EMBL" id="ESK86343.1"/>
    </source>
</evidence>
<reference evidence="3 4" key="1">
    <citation type="journal article" date="2014" name="BMC Genomics">
        <title>Genome and secretome analysis of the hemibiotrophic fungal pathogen, Moniliophthora roreri, which causes frosty pod rot disease of cacao: mechanisms of the biotrophic and necrotrophic phases.</title>
        <authorList>
            <person name="Meinhardt L.W."/>
            <person name="Costa G.G.L."/>
            <person name="Thomazella D.P.T."/>
            <person name="Teixeira P.J.P.L."/>
            <person name="Carazzolle M.F."/>
            <person name="Schuster S.C."/>
            <person name="Carlson J.E."/>
            <person name="Guiltinan M.J."/>
            <person name="Mieczkowski P."/>
            <person name="Farmer A."/>
            <person name="Ramaraj T."/>
            <person name="Crozier J."/>
            <person name="Davis R.E."/>
            <person name="Shao J."/>
            <person name="Melnick R.L."/>
            <person name="Pereira G.A.G."/>
            <person name="Bailey B.A."/>
        </authorList>
    </citation>
    <scope>NUCLEOTIDE SEQUENCE [LARGE SCALE GENOMIC DNA]</scope>
    <source>
        <strain evidence="3 4">MCA 2997</strain>
    </source>
</reference>
<dbReference type="KEGG" id="mrr:Moror_5050"/>
<organism evidence="3 4">
    <name type="scientific">Moniliophthora roreri (strain MCA 2997)</name>
    <name type="common">Cocoa frosty pod rot fungus</name>
    <name type="synonym">Crinipellis roreri</name>
    <dbReference type="NCBI Taxonomy" id="1381753"/>
    <lineage>
        <taxon>Eukaryota</taxon>
        <taxon>Fungi</taxon>
        <taxon>Dikarya</taxon>
        <taxon>Basidiomycota</taxon>
        <taxon>Agaricomycotina</taxon>
        <taxon>Agaricomycetes</taxon>
        <taxon>Agaricomycetidae</taxon>
        <taxon>Agaricales</taxon>
        <taxon>Marasmiineae</taxon>
        <taxon>Marasmiaceae</taxon>
        <taxon>Moniliophthora</taxon>
    </lineage>
</organism>
<dbReference type="EMBL" id="AWSO01000945">
    <property type="protein sequence ID" value="ESK86343.1"/>
    <property type="molecule type" value="Genomic_DNA"/>
</dbReference>
<dbReference type="AlphaFoldDB" id="V2WHL9"/>
<feature type="region of interest" description="Disordered" evidence="1">
    <location>
        <begin position="225"/>
        <end position="246"/>
    </location>
</feature>
<keyword evidence="2" id="KW-1133">Transmembrane helix</keyword>
<keyword evidence="2" id="KW-0472">Membrane</keyword>
<gene>
    <name evidence="3" type="ORF">Moror_5050</name>
</gene>
<dbReference type="HOGENOM" id="CLU_672836_0_0_1"/>
<dbReference type="OrthoDB" id="3006559at2759"/>